<evidence type="ECO:0000313" key="4">
    <source>
        <dbReference type="Proteomes" id="UP000428803"/>
    </source>
</evidence>
<evidence type="ECO:0000256" key="1">
    <source>
        <dbReference type="SAM" id="Phobius"/>
    </source>
</evidence>
<feature type="signal peptide" evidence="2">
    <location>
        <begin position="1"/>
        <end position="27"/>
    </location>
</feature>
<protein>
    <recommendedName>
        <fullName evidence="5">17 kDa surface antigen</fullName>
    </recommendedName>
</protein>
<sequence length="189" mass="20981">MNFVTKSLLGAGAAAAALVSVSAPAQARDRYDRDGISAGEVIAGAVVLGGLAAVIAASDNDRDRYGYDRGDRYDYNRAGYNYGNRHGGGRAAVNQCVNGVERWASRYSRSDVTQIRDIERTRYGYRVKGNLVVQDGWRGNNRGYDRYDRDGRNGYGDGYGRGYDKGRFTCYVERGRVVDIDYSGLDRWR</sequence>
<dbReference type="EMBL" id="CP035733">
    <property type="protein sequence ID" value="QGY81754.1"/>
    <property type="molecule type" value="Genomic_DNA"/>
</dbReference>
<evidence type="ECO:0008006" key="5">
    <source>
        <dbReference type="Google" id="ProtNLM"/>
    </source>
</evidence>
<proteinExistence type="predicted"/>
<keyword evidence="4" id="KW-1185">Reference proteome</keyword>
<keyword evidence="1" id="KW-0472">Membrane</keyword>
<feature type="chain" id="PRO_5026146988" description="17 kDa surface antigen" evidence="2">
    <location>
        <begin position="28"/>
        <end position="189"/>
    </location>
</feature>
<name>A0A6I6LAA1_9SPHN</name>
<keyword evidence="2" id="KW-0732">Signal</keyword>
<dbReference type="OrthoDB" id="7452714at2"/>
<evidence type="ECO:0000256" key="2">
    <source>
        <dbReference type="SAM" id="SignalP"/>
    </source>
</evidence>
<dbReference type="AlphaFoldDB" id="A0A6I6LAA1"/>
<organism evidence="3 4">
    <name type="scientific">Sphingorhabdus lacus</name>
    <dbReference type="NCBI Taxonomy" id="392610"/>
    <lineage>
        <taxon>Bacteria</taxon>
        <taxon>Pseudomonadati</taxon>
        <taxon>Pseudomonadota</taxon>
        <taxon>Alphaproteobacteria</taxon>
        <taxon>Sphingomonadales</taxon>
        <taxon>Sphingomonadaceae</taxon>
        <taxon>Sphingorhabdus</taxon>
    </lineage>
</organism>
<dbReference type="RefSeq" id="WP_158902242.1">
    <property type="nucleotide sequence ID" value="NZ_CP035733.1"/>
</dbReference>
<dbReference type="Proteomes" id="UP000428803">
    <property type="component" value="Chromosome"/>
</dbReference>
<dbReference type="KEGG" id="slaa:EUU25_14685"/>
<keyword evidence="1" id="KW-0812">Transmembrane</keyword>
<accession>A0A6I6LAA1</accession>
<reference evidence="4" key="1">
    <citation type="submission" date="2019-01" db="EMBL/GenBank/DDBJ databases">
        <title>Sphingorhabdus lacus sp.nov., isolated from an oligotrophic freshwater lake.</title>
        <authorList>
            <person name="Park M."/>
        </authorList>
    </citation>
    <scope>NUCLEOTIDE SEQUENCE [LARGE SCALE GENOMIC DNA]</scope>
    <source>
        <strain evidence="4">IMCC1753</strain>
    </source>
</reference>
<gene>
    <name evidence="3" type="ORF">EUU25_14685</name>
</gene>
<feature type="transmembrane region" description="Helical" evidence="1">
    <location>
        <begin position="37"/>
        <end position="57"/>
    </location>
</feature>
<evidence type="ECO:0000313" key="3">
    <source>
        <dbReference type="EMBL" id="QGY81754.1"/>
    </source>
</evidence>
<keyword evidence="1" id="KW-1133">Transmembrane helix</keyword>